<sequence>SHGNALISNYALNGVHDEAQRLFKETPQPNSVSQVAISAANAQLALWNGYRRSRGKENGGVVVVDARGLFDRMLK</sequence>
<feature type="non-terminal residue" evidence="1">
    <location>
        <position position="1"/>
    </location>
</feature>
<proteinExistence type="predicted"/>
<evidence type="ECO:0000313" key="2">
    <source>
        <dbReference type="Proteomes" id="UP000824469"/>
    </source>
</evidence>
<dbReference type="Proteomes" id="UP000824469">
    <property type="component" value="Unassembled WGS sequence"/>
</dbReference>
<evidence type="ECO:0000313" key="1">
    <source>
        <dbReference type="EMBL" id="KAH9316125.1"/>
    </source>
</evidence>
<organism evidence="1 2">
    <name type="scientific">Taxus chinensis</name>
    <name type="common">Chinese yew</name>
    <name type="synonym">Taxus wallichiana var. chinensis</name>
    <dbReference type="NCBI Taxonomy" id="29808"/>
    <lineage>
        <taxon>Eukaryota</taxon>
        <taxon>Viridiplantae</taxon>
        <taxon>Streptophyta</taxon>
        <taxon>Embryophyta</taxon>
        <taxon>Tracheophyta</taxon>
        <taxon>Spermatophyta</taxon>
        <taxon>Pinopsida</taxon>
        <taxon>Pinidae</taxon>
        <taxon>Conifers II</taxon>
        <taxon>Cupressales</taxon>
        <taxon>Taxaceae</taxon>
        <taxon>Taxus</taxon>
    </lineage>
</organism>
<comment type="caution">
    <text evidence="1">The sequence shown here is derived from an EMBL/GenBank/DDBJ whole genome shotgun (WGS) entry which is preliminary data.</text>
</comment>
<reference evidence="1 2" key="1">
    <citation type="journal article" date="2021" name="Nat. Plants">
        <title>The Taxus genome provides insights into paclitaxel biosynthesis.</title>
        <authorList>
            <person name="Xiong X."/>
            <person name="Gou J."/>
            <person name="Liao Q."/>
            <person name="Li Y."/>
            <person name="Zhou Q."/>
            <person name="Bi G."/>
            <person name="Li C."/>
            <person name="Du R."/>
            <person name="Wang X."/>
            <person name="Sun T."/>
            <person name="Guo L."/>
            <person name="Liang H."/>
            <person name="Lu P."/>
            <person name="Wu Y."/>
            <person name="Zhang Z."/>
            <person name="Ro D.K."/>
            <person name="Shang Y."/>
            <person name="Huang S."/>
            <person name="Yan J."/>
        </authorList>
    </citation>
    <scope>NUCLEOTIDE SEQUENCE [LARGE SCALE GENOMIC DNA]</scope>
    <source>
        <strain evidence="1">Ta-2019</strain>
    </source>
</reference>
<accession>A0AA38G6A7</accession>
<name>A0AA38G6A7_TAXCH</name>
<keyword evidence="2" id="KW-1185">Reference proteome</keyword>
<protein>
    <submittedName>
        <fullName evidence="1">Uncharacterized protein</fullName>
    </submittedName>
</protein>
<dbReference type="AlphaFoldDB" id="A0AA38G6A7"/>
<dbReference type="EMBL" id="JAHRHJ020000005">
    <property type="protein sequence ID" value="KAH9316125.1"/>
    <property type="molecule type" value="Genomic_DNA"/>
</dbReference>
<gene>
    <name evidence="1" type="ORF">KI387_024752</name>
</gene>
<feature type="non-terminal residue" evidence="1">
    <location>
        <position position="75"/>
    </location>
</feature>